<gene>
    <name evidence="2" type="ORF">AF331_05060</name>
</gene>
<name>A0A0M0GPS6_9BACI</name>
<reference evidence="3" key="1">
    <citation type="submission" date="2015-07" db="EMBL/GenBank/DDBJ databases">
        <title>Fjat-14235 jcm11544.</title>
        <authorList>
            <person name="Liu B."/>
            <person name="Wang J."/>
            <person name="Zhu Y."/>
            <person name="Liu G."/>
            <person name="Chen Q."/>
            <person name="Chen Z."/>
            <person name="Lan J."/>
            <person name="Che J."/>
            <person name="Ge C."/>
            <person name="Shi H."/>
            <person name="Pan Z."/>
            <person name="Liu X."/>
        </authorList>
    </citation>
    <scope>NUCLEOTIDE SEQUENCE [LARGE SCALE GENOMIC DNA]</scope>
    <source>
        <strain evidence="3">JCM 11544</strain>
    </source>
</reference>
<accession>A0A0M0GPS6</accession>
<keyword evidence="3" id="KW-1185">Reference proteome</keyword>
<organism evidence="2 3">
    <name type="scientific">Rossellomorea marisflavi</name>
    <dbReference type="NCBI Taxonomy" id="189381"/>
    <lineage>
        <taxon>Bacteria</taxon>
        <taxon>Bacillati</taxon>
        <taxon>Bacillota</taxon>
        <taxon>Bacilli</taxon>
        <taxon>Bacillales</taxon>
        <taxon>Bacillaceae</taxon>
        <taxon>Rossellomorea</taxon>
    </lineage>
</organism>
<protein>
    <recommendedName>
        <fullName evidence="1">DUF8096 domain-containing protein</fullName>
    </recommendedName>
</protein>
<evidence type="ECO:0000313" key="2">
    <source>
        <dbReference type="EMBL" id="KON91854.1"/>
    </source>
</evidence>
<comment type="caution">
    <text evidence="2">The sequence shown here is derived from an EMBL/GenBank/DDBJ whole genome shotgun (WGS) entry which is preliminary data.</text>
</comment>
<sequence length="60" mass="7087">MNRNEREEVEVMSEENIVLYKDEPDEHSGRCECGNNVFKSRVEDGKFYRKCQECGKTKIV</sequence>
<dbReference type="InterPro" id="IPR058409">
    <property type="entry name" value="DUF8096"/>
</dbReference>
<dbReference type="PATRIC" id="fig|189381.12.peg.1144"/>
<feature type="domain" description="DUF8096" evidence="1">
    <location>
        <begin position="17"/>
        <end position="58"/>
    </location>
</feature>
<dbReference type="EMBL" id="LGUE01000001">
    <property type="protein sequence ID" value="KON91854.1"/>
    <property type="molecule type" value="Genomic_DNA"/>
</dbReference>
<proteinExistence type="predicted"/>
<evidence type="ECO:0000259" key="1">
    <source>
        <dbReference type="Pfam" id="PF26372"/>
    </source>
</evidence>
<dbReference type="Pfam" id="PF26372">
    <property type="entry name" value="DUF8096"/>
    <property type="match status" value="1"/>
</dbReference>
<evidence type="ECO:0000313" key="3">
    <source>
        <dbReference type="Proteomes" id="UP000037405"/>
    </source>
</evidence>
<dbReference type="AlphaFoldDB" id="A0A0M0GPS6"/>
<dbReference type="Proteomes" id="UP000037405">
    <property type="component" value="Unassembled WGS sequence"/>
</dbReference>